<dbReference type="EMBL" id="JAUJYO010000007">
    <property type="protein sequence ID" value="KAK1312420.1"/>
    <property type="molecule type" value="Genomic_DNA"/>
</dbReference>
<gene>
    <name evidence="1" type="ORF">QJS10_CPA07g00281</name>
</gene>
<organism evidence="1 2">
    <name type="scientific">Acorus calamus</name>
    <name type="common">Sweet flag</name>
    <dbReference type="NCBI Taxonomy" id="4465"/>
    <lineage>
        <taxon>Eukaryota</taxon>
        <taxon>Viridiplantae</taxon>
        <taxon>Streptophyta</taxon>
        <taxon>Embryophyta</taxon>
        <taxon>Tracheophyta</taxon>
        <taxon>Spermatophyta</taxon>
        <taxon>Magnoliopsida</taxon>
        <taxon>Liliopsida</taxon>
        <taxon>Acoraceae</taxon>
        <taxon>Acorus</taxon>
    </lineage>
</organism>
<name>A0AAV9EHY7_ACOCL</name>
<proteinExistence type="predicted"/>
<dbReference type="Proteomes" id="UP001180020">
    <property type="component" value="Unassembled WGS sequence"/>
</dbReference>
<keyword evidence="2" id="KW-1185">Reference proteome</keyword>
<comment type="caution">
    <text evidence="1">The sequence shown here is derived from an EMBL/GenBank/DDBJ whole genome shotgun (WGS) entry which is preliminary data.</text>
</comment>
<protein>
    <submittedName>
        <fullName evidence="1">Uncharacterized protein</fullName>
    </submittedName>
</protein>
<reference evidence="1" key="2">
    <citation type="submission" date="2023-06" db="EMBL/GenBank/DDBJ databases">
        <authorList>
            <person name="Ma L."/>
            <person name="Liu K.-W."/>
            <person name="Li Z."/>
            <person name="Hsiao Y.-Y."/>
            <person name="Qi Y."/>
            <person name="Fu T."/>
            <person name="Tang G."/>
            <person name="Zhang D."/>
            <person name="Sun W.-H."/>
            <person name="Liu D.-K."/>
            <person name="Li Y."/>
            <person name="Chen G.-Z."/>
            <person name="Liu X.-D."/>
            <person name="Liao X.-Y."/>
            <person name="Jiang Y.-T."/>
            <person name="Yu X."/>
            <person name="Hao Y."/>
            <person name="Huang J."/>
            <person name="Zhao X.-W."/>
            <person name="Ke S."/>
            <person name="Chen Y.-Y."/>
            <person name="Wu W.-L."/>
            <person name="Hsu J.-L."/>
            <person name="Lin Y.-F."/>
            <person name="Huang M.-D."/>
            <person name="Li C.-Y."/>
            <person name="Huang L."/>
            <person name="Wang Z.-W."/>
            <person name="Zhao X."/>
            <person name="Zhong W.-Y."/>
            <person name="Peng D.-H."/>
            <person name="Ahmad S."/>
            <person name="Lan S."/>
            <person name="Zhang J.-S."/>
            <person name="Tsai W.-C."/>
            <person name="Van De Peer Y."/>
            <person name="Liu Z.-J."/>
        </authorList>
    </citation>
    <scope>NUCLEOTIDE SEQUENCE</scope>
    <source>
        <strain evidence="1">CP</strain>
        <tissue evidence="1">Leaves</tissue>
    </source>
</reference>
<sequence>MGEAMRKPRGGRRWRCSGRRSGGFLEGLLREVERKKRGWCVMREEREDGGMLNGGNHNLNSMRREFLKLKHNKNRSLQLKHYKDAWKSD</sequence>
<evidence type="ECO:0000313" key="2">
    <source>
        <dbReference type="Proteomes" id="UP001180020"/>
    </source>
</evidence>
<evidence type="ECO:0000313" key="1">
    <source>
        <dbReference type="EMBL" id="KAK1312420.1"/>
    </source>
</evidence>
<dbReference type="AlphaFoldDB" id="A0AAV9EHY7"/>
<reference evidence="1" key="1">
    <citation type="journal article" date="2023" name="Nat. Commun.">
        <title>Diploid and tetraploid genomes of Acorus and the evolution of monocots.</title>
        <authorList>
            <person name="Ma L."/>
            <person name="Liu K.W."/>
            <person name="Li Z."/>
            <person name="Hsiao Y.Y."/>
            <person name="Qi Y."/>
            <person name="Fu T."/>
            <person name="Tang G.D."/>
            <person name="Zhang D."/>
            <person name="Sun W.H."/>
            <person name="Liu D.K."/>
            <person name="Li Y."/>
            <person name="Chen G.Z."/>
            <person name="Liu X.D."/>
            <person name="Liao X.Y."/>
            <person name="Jiang Y.T."/>
            <person name="Yu X."/>
            <person name="Hao Y."/>
            <person name="Huang J."/>
            <person name="Zhao X.W."/>
            <person name="Ke S."/>
            <person name="Chen Y.Y."/>
            <person name="Wu W.L."/>
            <person name="Hsu J.L."/>
            <person name="Lin Y.F."/>
            <person name="Huang M.D."/>
            <person name="Li C.Y."/>
            <person name="Huang L."/>
            <person name="Wang Z.W."/>
            <person name="Zhao X."/>
            <person name="Zhong W.Y."/>
            <person name="Peng D.H."/>
            <person name="Ahmad S."/>
            <person name="Lan S."/>
            <person name="Zhang J.S."/>
            <person name="Tsai W.C."/>
            <person name="Van de Peer Y."/>
            <person name="Liu Z.J."/>
        </authorList>
    </citation>
    <scope>NUCLEOTIDE SEQUENCE</scope>
    <source>
        <strain evidence="1">CP</strain>
    </source>
</reference>
<accession>A0AAV9EHY7</accession>